<keyword evidence="6" id="KW-0732">Signal</keyword>
<dbReference type="InterPro" id="IPR023614">
    <property type="entry name" value="Porin_dom_sf"/>
</dbReference>
<keyword evidence="8" id="KW-0626">Porin</keyword>
<proteinExistence type="predicted"/>
<dbReference type="GO" id="GO:0009279">
    <property type="term" value="C:cell outer membrane"/>
    <property type="evidence" value="ECO:0007669"/>
    <property type="project" value="UniProtKB-SubCell"/>
</dbReference>
<evidence type="ECO:0000256" key="1">
    <source>
        <dbReference type="ARBA" id="ARBA00004571"/>
    </source>
</evidence>
<dbReference type="SUPFAM" id="SSF56935">
    <property type="entry name" value="Porins"/>
    <property type="match status" value="1"/>
</dbReference>
<evidence type="ECO:0000256" key="10">
    <source>
        <dbReference type="ARBA" id="ARBA00023237"/>
    </source>
</evidence>
<evidence type="ECO:0000256" key="9">
    <source>
        <dbReference type="ARBA" id="ARBA00023136"/>
    </source>
</evidence>
<evidence type="ECO:0000256" key="2">
    <source>
        <dbReference type="ARBA" id="ARBA00011233"/>
    </source>
</evidence>
<keyword evidence="9" id="KW-0472">Membrane</keyword>
<sequence>MIDRLQKKIDNIEESQKKAAPAVAASGGASAAPAKPGNLLPQGLTIYGSLDSGVEMVTNVGAAKETLTRVPSTTGAGPSVVGLDFRRNVNDTIAAIGKAEMGIYLDTGSSGQGSRLFGRQLFVGVDTSLGSLTFGRQYSMLFYSLHGADILGPNIHGLGSVDAYIPNARADNSVVWRAKFDKLSLGAHYSFGRDTVSGTVPASGSCAGEDAVDTSRCRGWSAMAKYDDPRFGVALATDNQYGGTGAQASFFNGAAPIVLTSASDEDRRITANGYVRFGALKLGAGWLGRKVSTATTEVKQDTSWLQGEYAITPKVIVDGGVFHIENSAQDRKANMYVVRGTYKFDDQLSTYLSLGYMDNNTTAAYGVSGGGAGASPTAGNSQFGTMAGVRYRF</sequence>
<dbReference type="GO" id="GO:0046930">
    <property type="term" value="C:pore complex"/>
    <property type="evidence" value="ECO:0007669"/>
    <property type="project" value="UniProtKB-KW"/>
</dbReference>
<dbReference type="InterPro" id="IPR033900">
    <property type="entry name" value="Gram_neg_porin_domain"/>
</dbReference>
<keyword evidence="10" id="KW-0998">Cell outer membrane</keyword>
<dbReference type="Gene3D" id="2.40.160.10">
    <property type="entry name" value="Porin"/>
    <property type="match status" value="1"/>
</dbReference>
<protein>
    <submittedName>
        <fullName evidence="12">Porin</fullName>
    </submittedName>
</protein>
<dbReference type="PANTHER" id="PTHR34501">
    <property type="entry name" value="PROTEIN YDDL-RELATED"/>
    <property type="match status" value="1"/>
</dbReference>
<keyword evidence="5" id="KW-0812">Transmembrane</keyword>
<gene>
    <name evidence="12" type="ORF">HXL68_02650</name>
</gene>
<evidence type="ECO:0000313" key="12">
    <source>
        <dbReference type="EMBL" id="MBF1163918.1"/>
    </source>
</evidence>
<reference evidence="12" key="1">
    <citation type="submission" date="2020-04" db="EMBL/GenBank/DDBJ databases">
        <title>Deep metagenomics examines the oral microbiome during advanced dental caries in children, revealing novel taxa and co-occurrences with host molecules.</title>
        <authorList>
            <person name="Baker J.L."/>
            <person name="Morton J.T."/>
            <person name="Dinis M."/>
            <person name="Alvarez R."/>
            <person name="Tran N.C."/>
            <person name="Knight R."/>
            <person name="Edlund A."/>
        </authorList>
    </citation>
    <scope>NUCLEOTIDE SEQUENCE</scope>
    <source>
        <strain evidence="12">JCVI_32_bin.24</strain>
    </source>
</reference>
<evidence type="ECO:0000256" key="4">
    <source>
        <dbReference type="ARBA" id="ARBA00022452"/>
    </source>
</evidence>
<keyword evidence="4" id="KW-1134">Transmembrane beta strand</keyword>
<evidence type="ECO:0000256" key="7">
    <source>
        <dbReference type="ARBA" id="ARBA00023065"/>
    </source>
</evidence>
<keyword evidence="3" id="KW-0813">Transport</keyword>
<dbReference type="InterPro" id="IPR050298">
    <property type="entry name" value="Gram-neg_bact_OMP"/>
</dbReference>
<dbReference type="GO" id="GO:0015288">
    <property type="term" value="F:porin activity"/>
    <property type="evidence" value="ECO:0007669"/>
    <property type="project" value="UniProtKB-KW"/>
</dbReference>
<evidence type="ECO:0000256" key="6">
    <source>
        <dbReference type="ARBA" id="ARBA00022729"/>
    </source>
</evidence>
<keyword evidence="7" id="KW-0406">Ion transport</keyword>
<evidence type="ECO:0000259" key="11">
    <source>
        <dbReference type="Pfam" id="PF13609"/>
    </source>
</evidence>
<accession>A0A930BTY8</accession>
<dbReference type="GO" id="GO:0006811">
    <property type="term" value="P:monoatomic ion transport"/>
    <property type="evidence" value="ECO:0007669"/>
    <property type="project" value="UniProtKB-KW"/>
</dbReference>
<evidence type="ECO:0000256" key="8">
    <source>
        <dbReference type="ARBA" id="ARBA00023114"/>
    </source>
</evidence>
<evidence type="ECO:0000313" key="13">
    <source>
        <dbReference type="Proteomes" id="UP000718593"/>
    </source>
</evidence>
<name>A0A930BTY8_9RHOO</name>
<dbReference type="Pfam" id="PF13609">
    <property type="entry name" value="Porin_4"/>
    <property type="match status" value="1"/>
</dbReference>
<dbReference type="EMBL" id="JABZMI010000024">
    <property type="protein sequence ID" value="MBF1163918.1"/>
    <property type="molecule type" value="Genomic_DNA"/>
</dbReference>
<dbReference type="AlphaFoldDB" id="A0A930BTY8"/>
<dbReference type="Proteomes" id="UP000718593">
    <property type="component" value="Unassembled WGS sequence"/>
</dbReference>
<dbReference type="PANTHER" id="PTHR34501:SF9">
    <property type="entry name" value="MAJOR OUTER MEMBRANE PROTEIN P.IA"/>
    <property type="match status" value="1"/>
</dbReference>
<feature type="domain" description="Porin" evidence="11">
    <location>
        <begin position="22"/>
        <end position="361"/>
    </location>
</feature>
<comment type="subunit">
    <text evidence="2">Homotrimer.</text>
</comment>
<comment type="caution">
    <text evidence="12">The sequence shown here is derived from an EMBL/GenBank/DDBJ whole genome shotgun (WGS) entry which is preliminary data.</text>
</comment>
<comment type="subcellular location">
    <subcellularLocation>
        <location evidence="1">Cell outer membrane</location>
        <topology evidence="1">Multi-pass membrane protein</topology>
    </subcellularLocation>
</comment>
<evidence type="ECO:0000256" key="5">
    <source>
        <dbReference type="ARBA" id="ARBA00022692"/>
    </source>
</evidence>
<evidence type="ECO:0000256" key="3">
    <source>
        <dbReference type="ARBA" id="ARBA00022448"/>
    </source>
</evidence>
<organism evidence="12 13">
    <name type="scientific">Dechloromonas agitata</name>
    <dbReference type="NCBI Taxonomy" id="73030"/>
    <lineage>
        <taxon>Bacteria</taxon>
        <taxon>Pseudomonadati</taxon>
        <taxon>Pseudomonadota</taxon>
        <taxon>Betaproteobacteria</taxon>
        <taxon>Rhodocyclales</taxon>
        <taxon>Azonexaceae</taxon>
        <taxon>Dechloromonas</taxon>
    </lineage>
</organism>
<dbReference type="CDD" id="cd00342">
    <property type="entry name" value="gram_neg_porins"/>
    <property type="match status" value="1"/>
</dbReference>